<evidence type="ECO:0000256" key="10">
    <source>
        <dbReference type="ARBA" id="ARBA00024202"/>
    </source>
</evidence>
<dbReference type="InterPro" id="IPR025966">
    <property type="entry name" value="OppC_N"/>
</dbReference>
<dbReference type="InterPro" id="IPR035906">
    <property type="entry name" value="MetI-like_sf"/>
</dbReference>
<dbReference type="NCBIfam" id="NF011935">
    <property type="entry name" value="PRK15406.1"/>
    <property type="match status" value="1"/>
</dbReference>
<dbReference type="Gene3D" id="1.10.3720.10">
    <property type="entry name" value="MetI-like"/>
    <property type="match status" value="1"/>
</dbReference>
<accession>A0ABT5YG79</accession>
<keyword evidence="3" id="KW-1003">Cell membrane</keyword>
<keyword evidence="15" id="KW-1185">Reference proteome</keyword>
<feature type="transmembrane region" description="Helical" evidence="12">
    <location>
        <begin position="111"/>
        <end position="137"/>
    </location>
</feature>
<evidence type="ECO:0000259" key="13">
    <source>
        <dbReference type="PROSITE" id="PS50928"/>
    </source>
</evidence>
<name>A0ABT5YG79_9GAMM</name>
<evidence type="ECO:0000256" key="4">
    <source>
        <dbReference type="ARBA" id="ARBA00022519"/>
    </source>
</evidence>
<sequence>MFFSDKHAGMGELADTLADDAYTEGRSLWRDARRRFMQHRAAVASLVVLALLLLFAAFGQYLSPWDNESIDWASLPNLDEDGVPSLASQHYFGLDPIGRDLYQRIVQGSRISLMVGVLGALTAVIIGTLYGAISGYVGGRTDAMMMRTLEVLSAFPFMFLVIVLMAVFGRNVLLIFVAIGAVSWLNMARIVRGQTLSLKRKEYIEAAMAVGVHPFLIVLRHIVPNVLGVVIVYATLLVPEMILFESFISFLGLGVSEPYTSWGALISEGADAMWTAPWTLIFPMLMLVLTLFCFNFLGDGLRDALDPKDR</sequence>
<gene>
    <name evidence="14" type="primary">oppC</name>
    <name evidence="14" type="ORF">NLU14_20715</name>
</gene>
<evidence type="ECO:0000256" key="7">
    <source>
        <dbReference type="ARBA" id="ARBA00022927"/>
    </source>
</evidence>
<keyword evidence="9 12" id="KW-0472">Membrane</keyword>
<feature type="transmembrane region" description="Helical" evidence="12">
    <location>
        <begin position="276"/>
        <end position="297"/>
    </location>
</feature>
<feature type="transmembrane region" description="Helical" evidence="12">
    <location>
        <begin position="229"/>
        <end position="255"/>
    </location>
</feature>
<evidence type="ECO:0000256" key="12">
    <source>
        <dbReference type="RuleBase" id="RU363032"/>
    </source>
</evidence>
<feature type="domain" description="ABC transmembrane type-1" evidence="13">
    <location>
        <begin position="109"/>
        <end position="298"/>
    </location>
</feature>
<dbReference type="InterPro" id="IPR000515">
    <property type="entry name" value="MetI-like"/>
</dbReference>
<reference evidence="14" key="1">
    <citation type="submission" date="2022-07" db="EMBL/GenBank/DDBJ databases">
        <title>Marinobacter iranensis a new bacterium isolate from a hipersaline lake in Iran.</title>
        <authorList>
            <person name="Mohammad A.M.A."/>
            <person name="Cristina S.-P."/>
            <person name="Antonio V."/>
        </authorList>
    </citation>
    <scope>NUCLEOTIDE SEQUENCE</scope>
    <source>
        <strain evidence="14">71-i</strain>
    </source>
</reference>
<dbReference type="RefSeq" id="WP_275710187.1">
    <property type="nucleotide sequence ID" value="NZ_JANCMW010000019.1"/>
</dbReference>
<organism evidence="14 15">
    <name type="scientific">Marinobacter iranensis</name>
    <dbReference type="NCBI Taxonomy" id="2962607"/>
    <lineage>
        <taxon>Bacteria</taxon>
        <taxon>Pseudomonadati</taxon>
        <taxon>Pseudomonadota</taxon>
        <taxon>Gammaproteobacteria</taxon>
        <taxon>Pseudomonadales</taxon>
        <taxon>Marinobacteraceae</taxon>
        <taxon>Marinobacter</taxon>
    </lineage>
</organism>
<dbReference type="PANTHER" id="PTHR43386:SF2">
    <property type="entry name" value="OLIGOPEPTIDE TRANSPORT SYSTEM PERMEASE PROTEIN OPPC"/>
    <property type="match status" value="1"/>
</dbReference>
<comment type="caution">
    <text evidence="14">The sequence shown here is derived from an EMBL/GenBank/DDBJ whole genome shotgun (WGS) entry which is preliminary data.</text>
</comment>
<evidence type="ECO:0000256" key="3">
    <source>
        <dbReference type="ARBA" id="ARBA00022475"/>
    </source>
</evidence>
<dbReference type="EMBL" id="JANCMW010000019">
    <property type="protein sequence ID" value="MDF0752655.1"/>
    <property type="molecule type" value="Genomic_DNA"/>
</dbReference>
<evidence type="ECO:0000256" key="5">
    <source>
        <dbReference type="ARBA" id="ARBA00022692"/>
    </source>
</evidence>
<dbReference type="SUPFAM" id="SSF161098">
    <property type="entry name" value="MetI-like"/>
    <property type="match status" value="1"/>
</dbReference>
<dbReference type="Pfam" id="PF12911">
    <property type="entry name" value="OppC_N"/>
    <property type="match status" value="1"/>
</dbReference>
<keyword evidence="7" id="KW-0653">Protein transport</keyword>
<evidence type="ECO:0000256" key="8">
    <source>
        <dbReference type="ARBA" id="ARBA00022989"/>
    </source>
</evidence>
<comment type="similarity">
    <text evidence="10">Belongs to the binding-protein-dependent transport system permease family. OppBC subfamily.</text>
</comment>
<protein>
    <recommendedName>
        <fullName evidence="11">Oligopeptide transport system permease protein OppC</fullName>
    </recommendedName>
</protein>
<dbReference type="Proteomes" id="UP001143391">
    <property type="component" value="Unassembled WGS sequence"/>
</dbReference>
<evidence type="ECO:0000313" key="14">
    <source>
        <dbReference type="EMBL" id="MDF0752655.1"/>
    </source>
</evidence>
<keyword evidence="5 12" id="KW-0812">Transmembrane</keyword>
<evidence type="ECO:0000256" key="6">
    <source>
        <dbReference type="ARBA" id="ARBA00022856"/>
    </source>
</evidence>
<dbReference type="Pfam" id="PF00528">
    <property type="entry name" value="BPD_transp_1"/>
    <property type="match status" value="1"/>
</dbReference>
<feature type="transmembrane region" description="Helical" evidence="12">
    <location>
        <begin position="173"/>
        <end position="191"/>
    </location>
</feature>
<evidence type="ECO:0000313" key="15">
    <source>
        <dbReference type="Proteomes" id="UP001143391"/>
    </source>
</evidence>
<evidence type="ECO:0000256" key="1">
    <source>
        <dbReference type="ARBA" id="ARBA00004429"/>
    </source>
</evidence>
<keyword evidence="6" id="KW-0571">Peptide transport</keyword>
<keyword evidence="4" id="KW-0997">Cell inner membrane</keyword>
<proteinExistence type="inferred from homology"/>
<feature type="transmembrane region" description="Helical" evidence="12">
    <location>
        <begin position="149"/>
        <end position="167"/>
    </location>
</feature>
<feature type="transmembrane region" description="Helical" evidence="12">
    <location>
        <begin position="41"/>
        <end position="62"/>
    </location>
</feature>
<evidence type="ECO:0000256" key="11">
    <source>
        <dbReference type="ARBA" id="ARBA00072251"/>
    </source>
</evidence>
<keyword evidence="8 12" id="KW-1133">Transmembrane helix</keyword>
<keyword evidence="2 12" id="KW-0813">Transport</keyword>
<dbReference type="PANTHER" id="PTHR43386">
    <property type="entry name" value="OLIGOPEPTIDE TRANSPORT SYSTEM PERMEASE PROTEIN APPC"/>
    <property type="match status" value="1"/>
</dbReference>
<dbReference type="InterPro" id="IPR050366">
    <property type="entry name" value="BP-dependent_transpt_permease"/>
</dbReference>
<evidence type="ECO:0000256" key="2">
    <source>
        <dbReference type="ARBA" id="ARBA00022448"/>
    </source>
</evidence>
<dbReference type="PROSITE" id="PS50928">
    <property type="entry name" value="ABC_TM1"/>
    <property type="match status" value="1"/>
</dbReference>
<dbReference type="CDD" id="cd06261">
    <property type="entry name" value="TM_PBP2"/>
    <property type="match status" value="1"/>
</dbReference>
<evidence type="ECO:0000256" key="9">
    <source>
        <dbReference type="ARBA" id="ARBA00023136"/>
    </source>
</evidence>
<comment type="subcellular location">
    <subcellularLocation>
        <location evidence="1">Cell inner membrane</location>
        <topology evidence="1">Multi-pass membrane protein</topology>
    </subcellularLocation>
    <subcellularLocation>
        <location evidence="12">Cell membrane</location>
        <topology evidence="12">Multi-pass membrane protein</topology>
    </subcellularLocation>
</comment>